<gene>
    <name evidence="2" type="ORF">BD410DRAFT_901104</name>
</gene>
<dbReference type="EMBL" id="ML170213">
    <property type="protein sequence ID" value="TDL18046.1"/>
    <property type="molecule type" value="Genomic_DNA"/>
</dbReference>
<accession>A0A4Y7PSL9</accession>
<reference evidence="2 3" key="1">
    <citation type="submission" date="2018-06" db="EMBL/GenBank/DDBJ databases">
        <title>A transcriptomic atlas of mushroom development highlights an independent origin of complex multicellularity.</title>
        <authorList>
            <consortium name="DOE Joint Genome Institute"/>
            <person name="Krizsan K."/>
            <person name="Almasi E."/>
            <person name="Merenyi Z."/>
            <person name="Sahu N."/>
            <person name="Viragh M."/>
            <person name="Koszo T."/>
            <person name="Mondo S."/>
            <person name="Kiss B."/>
            <person name="Balint B."/>
            <person name="Kues U."/>
            <person name="Barry K."/>
            <person name="Hegedus J.C."/>
            <person name="Henrissat B."/>
            <person name="Johnson J."/>
            <person name="Lipzen A."/>
            <person name="Ohm R."/>
            <person name="Nagy I."/>
            <person name="Pangilinan J."/>
            <person name="Yan J."/>
            <person name="Xiong Y."/>
            <person name="Grigoriev I.V."/>
            <person name="Hibbett D.S."/>
            <person name="Nagy L.G."/>
        </authorList>
    </citation>
    <scope>NUCLEOTIDE SEQUENCE [LARGE SCALE GENOMIC DNA]</scope>
    <source>
        <strain evidence="2 3">SZMC22713</strain>
    </source>
</reference>
<organism evidence="2 3">
    <name type="scientific">Rickenella mellea</name>
    <dbReference type="NCBI Taxonomy" id="50990"/>
    <lineage>
        <taxon>Eukaryota</taxon>
        <taxon>Fungi</taxon>
        <taxon>Dikarya</taxon>
        <taxon>Basidiomycota</taxon>
        <taxon>Agaricomycotina</taxon>
        <taxon>Agaricomycetes</taxon>
        <taxon>Hymenochaetales</taxon>
        <taxon>Rickenellaceae</taxon>
        <taxon>Rickenella</taxon>
    </lineage>
</organism>
<dbReference type="AlphaFoldDB" id="A0A4Y7PSL9"/>
<protein>
    <submittedName>
        <fullName evidence="2">Uncharacterized protein</fullName>
    </submittedName>
</protein>
<evidence type="ECO:0000313" key="3">
    <source>
        <dbReference type="Proteomes" id="UP000294933"/>
    </source>
</evidence>
<name>A0A4Y7PSL9_9AGAM</name>
<dbReference type="Proteomes" id="UP000294933">
    <property type="component" value="Unassembled WGS sequence"/>
</dbReference>
<evidence type="ECO:0000313" key="2">
    <source>
        <dbReference type="EMBL" id="TDL18046.1"/>
    </source>
</evidence>
<keyword evidence="3" id="KW-1185">Reference proteome</keyword>
<sequence length="295" mass="32003">MGGCSLASQPLPPSTFTAFSCIIGVRKKQMQNSFDYATEYQREIEETRLEERRATLTARGEGDATFGETQAPISVASLGYSLKRRGKKSRKRRPGSISLEGALMSRLDEFVGHGTATTPTSMKHIRSVSSPATMASFAELVDAEKKKARRAELTKKTNLPLAEMPRSQTSQSGYMDIDSQSDLPGSPSIPASTNSNHTSTCRAVTSGEAEIRKEFGAVHDDEGKALFVTVKDVKSEEAIICKISRMRKSSLDMRSLNCAGIRATQRQRAVSHTGCLPWSASLEKRSLGCEDGSAG</sequence>
<proteinExistence type="predicted"/>
<feature type="region of interest" description="Disordered" evidence="1">
    <location>
        <begin position="152"/>
        <end position="203"/>
    </location>
</feature>
<dbReference type="VEuPathDB" id="FungiDB:BD410DRAFT_901104"/>
<evidence type="ECO:0000256" key="1">
    <source>
        <dbReference type="SAM" id="MobiDB-lite"/>
    </source>
</evidence>
<feature type="compositionally biased region" description="Polar residues" evidence="1">
    <location>
        <begin position="166"/>
        <end position="203"/>
    </location>
</feature>